<evidence type="ECO:0000256" key="1">
    <source>
        <dbReference type="ARBA" id="ARBA00006718"/>
    </source>
</evidence>
<gene>
    <name evidence="3" type="ORF">H8Q88_15130</name>
</gene>
<accession>A0A9X0RD00</accession>
<dbReference type="GO" id="GO:0005829">
    <property type="term" value="C:cytosol"/>
    <property type="evidence" value="ECO:0007669"/>
    <property type="project" value="TreeGrafter"/>
</dbReference>
<dbReference type="InterPro" id="IPR050322">
    <property type="entry name" value="Fe-S_cluster_asmbl/transfer"/>
</dbReference>
<evidence type="ECO:0000313" key="3">
    <source>
        <dbReference type="EMBL" id="MBC5852240.1"/>
    </source>
</evidence>
<organism evidence="3 4">
    <name type="scientific">Vibrio metschnikovii</name>
    <dbReference type="NCBI Taxonomy" id="28172"/>
    <lineage>
        <taxon>Bacteria</taxon>
        <taxon>Pseudomonadati</taxon>
        <taxon>Pseudomonadota</taxon>
        <taxon>Gammaproteobacteria</taxon>
        <taxon>Vibrionales</taxon>
        <taxon>Vibrionaceae</taxon>
        <taxon>Vibrio</taxon>
    </lineage>
</organism>
<keyword evidence="4" id="KW-1185">Reference proteome</keyword>
<dbReference type="Proteomes" id="UP000615796">
    <property type="component" value="Unassembled WGS sequence"/>
</dbReference>
<evidence type="ECO:0000313" key="4">
    <source>
        <dbReference type="Proteomes" id="UP000615796"/>
    </source>
</evidence>
<dbReference type="GO" id="GO:0016226">
    <property type="term" value="P:iron-sulfur cluster assembly"/>
    <property type="evidence" value="ECO:0007669"/>
    <property type="project" value="InterPro"/>
</dbReference>
<dbReference type="PANTHER" id="PTHR10072:SF41">
    <property type="entry name" value="IRON-SULFUR CLUSTER ASSEMBLY 1 HOMOLOG, MITOCHONDRIAL"/>
    <property type="match status" value="1"/>
</dbReference>
<comment type="similarity">
    <text evidence="1">Belongs to the HesB/IscA family.</text>
</comment>
<protein>
    <submittedName>
        <fullName evidence="3">Iron-sulfur cluster assembly accessory protein</fullName>
    </submittedName>
</protein>
<dbReference type="InterPro" id="IPR016092">
    <property type="entry name" value="ATAP"/>
</dbReference>
<feature type="domain" description="Core" evidence="2">
    <location>
        <begin position="16"/>
        <end position="116"/>
    </location>
</feature>
<dbReference type="RefSeq" id="WP_187026747.1">
    <property type="nucleotide sequence ID" value="NZ_CAWQCL010000045.1"/>
</dbReference>
<dbReference type="GO" id="GO:0051537">
    <property type="term" value="F:2 iron, 2 sulfur cluster binding"/>
    <property type="evidence" value="ECO:0007669"/>
    <property type="project" value="TreeGrafter"/>
</dbReference>
<comment type="caution">
    <text evidence="3">The sequence shown here is derived from an EMBL/GenBank/DDBJ whole genome shotgun (WGS) entry which is preliminary data.</text>
</comment>
<proteinExistence type="inferred from homology"/>
<dbReference type="Gene3D" id="2.60.300.12">
    <property type="entry name" value="HesB-like domain"/>
    <property type="match status" value="1"/>
</dbReference>
<dbReference type="InterPro" id="IPR035903">
    <property type="entry name" value="HesB-like_dom_sf"/>
</dbReference>
<dbReference type="AlphaFoldDB" id="A0A9X0RD00"/>
<dbReference type="SUPFAM" id="SSF89360">
    <property type="entry name" value="HesB-like domain"/>
    <property type="match status" value="1"/>
</dbReference>
<dbReference type="NCBIfam" id="TIGR00049">
    <property type="entry name" value="iron-sulfur cluster assembly accessory protein"/>
    <property type="match status" value="1"/>
</dbReference>
<dbReference type="PANTHER" id="PTHR10072">
    <property type="entry name" value="IRON-SULFUR CLUSTER ASSEMBLY PROTEIN"/>
    <property type="match status" value="1"/>
</dbReference>
<dbReference type="InterPro" id="IPR000361">
    <property type="entry name" value="ATAP_core_dom"/>
</dbReference>
<name>A0A9X0RD00_VIBME</name>
<dbReference type="Pfam" id="PF01521">
    <property type="entry name" value="Fe-S_biosyn"/>
    <property type="match status" value="1"/>
</dbReference>
<evidence type="ECO:0000259" key="2">
    <source>
        <dbReference type="Pfam" id="PF01521"/>
    </source>
</evidence>
<dbReference type="EMBL" id="JACRUP010000011">
    <property type="protein sequence ID" value="MBC5852240.1"/>
    <property type="molecule type" value="Genomic_DNA"/>
</dbReference>
<reference evidence="3" key="1">
    <citation type="submission" date="2020-08" db="EMBL/GenBank/DDBJ databases">
        <title>Genome Sequencing and Pan-Genome Analysis of Migratory bird Vibrio Strains, Inner Mongolia.</title>
        <authorList>
            <person name="Zheng L."/>
        </authorList>
    </citation>
    <scope>NUCLEOTIDE SEQUENCE</scope>
    <source>
        <strain evidence="3">M13F</strain>
    </source>
</reference>
<sequence>MQVETYTPEVSNQPVLTLTDSAIRHLEAKLAKQPDHVLRVSIKTSGCNGYAYVLELQQQTPESDLALKVTDTLTVKIAQDAIPMLHGSQMDYVKEGLNGVLKFNNPNVVGECGCGESFNVS</sequence>